<sequence length="45" mass="5007">MTQSTKDPKREDAGDRVVREHVKAIIRKLAPRSAGPGKDHLSTRP</sequence>
<gene>
    <name evidence="1" type="ORF">DES45_103247</name>
</gene>
<reference evidence="1 2" key="1">
    <citation type="submission" date="2018-07" db="EMBL/GenBank/DDBJ databases">
        <title>Genomic Encyclopedia of Type Strains, Phase IV (KMG-IV): sequencing the most valuable type-strain genomes for metagenomic binning, comparative biology and taxonomic classification.</title>
        <authorList>
            <person name="Goeker M."/>
        </authorList>
    </citation>
    <scope>NUCLEOTIDE SEQUENCE [LARGE SCALE GENOMIC DNA]</scope>
    <source>
        <strain evidence="1 2">DSM 14364</strain>
    </source>
</reference>
<dbReference type="EMBL" id="QQBB01000003">
    <property type="protein sequence ID" value="RDI59989.1"/>
    <property type="molecule type" value="Genomic_DNA"/>
</dbReference>
<evidence type="ECO:0000313" key="2">
    <source>
        <dbReference type="Proteomes" id="UP000254925"/>
    </source>
</evidence>
<name>A0A370HN80_9HYPH</name>
<dbReference type="Proteomes" id="UP000254925">
    <property type="component" value="Unassembled WGS sequence"/>
</dbReference>
<organism evidence="1 2">
    <name type="scientific">Microvirga subterranea</name>
    <dbReference type="NCBI Taxonomy" id="186651"/>
    <lineage>
        <taxon>Bacteria</taxon>
        <taxon>Pseudomonadati</taxon>
        <taxon>Pseudomonadota</taxon>
        <taxon>Alphaproteobacteria</taxon>
        <taxon>Hyphomicrobiales</taxon>
        <taxon>Methylobacteriaceae</taxon>
        <taxon>Microvirga</taxon>
    </lineage>
</organism>
<accession>A0A370HN80</accession>
<proteinExistence type="predicted"/>
<dbReference type="AlphaFoldDB" id="A0A370HN80"/>
<keyword evidence="2" id="KW-1185">Reference proteome</keyword>
<comment type="caution">
    <text evidence="1">The sequence shown here is derived from an EMBL/GenBank/DDBJ whole genome shotgun (WGS) entry which is preliminary data.</text>
</comment>
<protein>
    <submittedName>
        <fullName evidence="1">Uncharacterized protein</fullName>
    </submittedName>
</protein>
<evidence type="ECO:0000313" key="1">
    <source>
        <dbReference type="EMBL" id="RDI59989.1"/>
    </source>
</evidence>